<dbReference type="Gene3D" id="3.80.10.10">
    <property type="entry name" value="Ribonuclease Inhibitor"/>
    <property type="match status" value="1"/>
</dbReference>
<sequence>MPGVTSLSEDKLLKRSRYGMIRKDGIANIKKFTQARIPLYLQLTSIKSIRAETSNSDTFIRNNKLSLNNLPVEVLIRIFALLVEPVDALQVWRNCPDKSQLSWDANYNDMYAYTMDQISEAERSRKVLRLTCKMWNTIVLESVVEWNIDIGRIMTFIPHKFAKYPFGLQRLAITNSKDNQLHSSDISKWLQGNLSNLESFTVQGCRNFNGAGTLDDDAIKYYSISVLTKLLFSSTRRLMNLPYSLRELRIIDCPKISSRKLVQALQHLSNINYLAIDFSLLFSDGSLSKSIQSFLPRLKTIQLIIDSSSLSNTNLTRDSLPNHISELIFTQNHPRHRHYVLDSQDFLHKDAEYELWDKSLLLNNSDIYPYNLHQLDVSKCTLPYGVFALPRVLTHLSVGYPSLPVDWMHAKLPSTLEYLKILGYVYHVQYEEKDDDSYVAYGNKWIQMLPDNAPQLKTLILRIYTSISADLYQTIGERYASSLQYFDLCILKPRYGSQAWMVEDNDEVARRIKMLMSLKSLQEFRMHSLISDGELESMPESLRRLKMYKDFKNDVSEKALEMLIAKGVSIDEVDELFGCAEAGSICCCENVMTRMI</sequence>
<evidence type="ECO:0000313" key="1">
    <source>
        <dbReference type="EMBL" id="CAG8500277.1"/>
    </source>
</evidence>
<dbReference type="Proteomes" id="UP000789572">
    <property type="component" value="Unassembled WGS sequence"/>
</dbReference>
<dbReference type="EMBL" id="CAJVPJ010000240">
    <property type="protein sequence ID" value="CAG8500277.1"/>
    <property type="molecule type" value="Genomic_DNA"/>
</dbReference>
<protein>
    <submittedName>
        <fullName evidence="1">4675_t:CDS:1</fullName>
    </submittedName>
</protein>
<dbReference type="InterPro" id="IPR032675">
    <property type="entry name" value="LRR_dom_sf"/>
</dbReference>
<keyword evidence="2" id="KW-1185">Reference proteome</keyword>
<comment type="caution">
    <text evidence="1">The sequence shown here is derived from an EMBL/GenBank/DDBJ whole genome shotgun (WGS) entry which is preliminary data.</text>
</comment>
<dbReference type="SUPFAM" id="SSF52047">
    <property type="entry name" value="RNI-like"/>
    <property type="match status" value="1"/>
</dbReference>
<gene>
    <name evidence="1" type="ORF">POCULU_LOCUS2535</name>
</gene>
<reference evidence="1" key="1">
    <citation type="submission" date="2021-06" db="EMBL/GenBank/DDBJ databases">
        <authorList>
            <person name="Kallberg Y."/>
            <person name="Tangrot J."/>
            <person name="Rosling A."/>
        </authorList>
    </citation>
    <scope>NUCLEOTIDE SEQUENCE</scope>
    <source>
        <strain evidence="1">IA702</strain>
    </source>
</reference>
<proteinExistence type="predicted"/>
<name>A0A9N9EZZ5_9GLOM</name>
<organism evidence="1 2">
    <name type="scientific">Paraglomus occultum</name>
    <dbReference type="NCBI Taxonomy" id="144539"/>
    <lineage>
        <taxon>Eukaryota</taxon>
        <taxon>Fungi</taxon>
        <taxon>Fungi incertae sedis</taxon>
        <taxon>Mucoromycota</taxon>
        <taxon>Glomeromycotina</taxon>
        <taxon>Glomeromycetes</taxon>
        <taxon>Paraglomerales</taxon>
        <taxon>Paraglomeraceae</taxon>
        <taxon>Paraglomus</taxon>
    </lineage>
</organism>
<dbReference type="AlphaFoldDB" id="A0A9N9EZZ5"/>
<accession>A0A9N9EZZ5</accession>
<dbReference type="OrthoDB" id="2362230at2759"/>
<evidence type="ECO:0000313" key="2">
    <source>
        <dbReference type="Proteomes" id="UP000789572"/>
    </source>
</evidence>